<gene>
    <name evidence="2" type="ORF">AAL_06800</name>
</gene>
<comment type="caution">
    <text evidence="2">The sequence shown here is derived from an EMBL/GenBank/DDBJ whole genome shotgun (WGS) entry which is preliminary data.</text>
</comment>
<dbReference type="Proteomes" id="UP000078544">
    <property type="component" value="Unassembled WGS sequence"/>
</dbReference>
<evidence type="ECO:0000313" key="3">
    <source>
        <dbReference type="Proteomes" id="UP000078544"/>
    </source>
</evidence>
<keyword evidence="1" id="KW-0732">Signal</keyword>
<keyword evidence="3" id="KW-1185">Reference proteome</keyword>
<feature type="chain" id="PRO_5007894671" evidence="1">
    <location>
        <begin position="21"/>
        <end position="80"/>
    </location>
</feature>
<accession>A0A167YAB4</accession>
<dbReference type="AlphaFoldDB" id="A0A167YAB4"/>
<organism evidence="2 3">
    <name type="scientific">Moelleriella libera RCEF 2490</name>
    <dbReference type="NCBI Taxonomy" id="1081109"/>
    <lineage>
        <taxon>Eukaryota</taxon>
        <taxon>Fungi</taxon>
        <taxon>Dikarya</taxon>
        <taxon>Ascomycota</taxon>
        <taxon>Pezizomycotina</taxon>
        <taxon>Sordariomycetes</taxon>
        <taxon>Hypocreomycetidae</taxon>
        <taxon>Hypocreales</taxon>
        <taxon>Clavicipitaceae</taxon>
        <taxon>Moelleriella</taxon>
    </lineage>
</organism>
<evidence type="ECO:0000313" key="2">
    <source>
        <dbReference type="EMBL" id="KZZ91059.1"/>
    </source>
</evidence>
<dbReference type="EMBL" id="AZGY01000019">
    <property type="protein sequence ID" value="KZZ91059.1"/>
    <property type="molecule type" value="Genomic_DNA"/>
</dbReference>
<proteinExistence type="predicted"/>
<name>A0A167YAB4_9HYPO</name>
<evidence type="ECO:0000256" key="1">
    <source>
        <dbReference type="SAM" id="SignalP"/>
    </source>
</evidence>
<reference evidence="2 3" key="1">
    <citation type="journal article" date="2016" name="Genome Biol. Evol.">
        <title>Divergent and convergent evolution of fungal pathogenicity.</title>
        <authorList>
            <person name="Shang Y."/>
            <person name="Xiao G."/>
            <person name="Zheng P."/>
            <person name="Cen K."/>
            <person name="Zhan S."/>
            <person name="Wang C."/>
        </authorList>
    </citation>
    <scope>NUCLEOTIDE SEQUENCE [LARGE SCALE GENOMIC DNA]</scope>
    <source>
        <strain evidence="2 3">RCEF 2490</strain>
    </source>
</reference>
<feature type="signal peptide" evidence="1">
    <location>
        <begin position="1"/>
        <end position="20"/>
    </location>
</feature>
<protein>
    <submittedName>
        <fullName evidence="2">Uncharacterized protein</fullName>
    </submittedName>
</protein>
<sequence length="80" mass="8491">MKSQLTYVMAALAMCAITVAVPLTPEGNMAVRQAENIDLAADVYNNYGPLENDQVVDAEAADADAVGPKSNGYVIYNPNK</sequence>